<dbReference type="Gene3D" id="1.10.8.60">
    <property type="match status" value="1"/>
</dbReference>
<dbReference type="PROSITE" id="PS00688">
    <property type="entry name" value="SIGMA54_INTERACT_3"/>
    <property type="match status" value="1"/>
</dbReference>
<dbReference type="InterPro" id="IPR025944">
    <property type="entry name" value="Sigma_54_int_dom_CS"/>
</dbReference>
<evidence type="ECO:0000256" key="3">
    <source>
        <dbReference type="ARBA" id="ARBA00023015"/>
    </source>
</evidence>
<evidence type="ECO:0000256" key="4">
    <source>
        <dbReference type="ARBA" id="ARBA00023163"/>
    </source>
</evidence>
<gene>
    <name evidence="6" type="ORF">IAA96_06135</name>
</gene>
<dbReference type="InterPro" id="IPR058031">
    <property type="entry name" value="AAA_lid_NorR"/>
</dbReference>
<evidence type="ECO:0000313" key="7">
    <source>
        <dbReference type="Proteomes" id="UP000823616"/>
    </source>
</evidence>
<keyword evidence="4" id="KW-0804">Transcription</keyword>
<dbReference type="GO" id="GO:0006355">
    <property type="term" value="P:regulation of DNA-templated transcription"/>
    <property type="evidence" value="ECO:0007669"/>
    <property type="project" value="InterPro"/>
</dbReference>
<reference evidence="6" key="2">
    <citation type="journal article" date="2021" name="PeerJ">
        <title>Extensive microbial diversity within the chicken gut microbiome revealed by metagenomics and culture.</title>
        <authorList>
            <person name="Gilroy R."/>
            <person name="Ravi A."/>
            <person name="Getino M."/>
            <person name="Pursley I."/>
            <person name="Horton D.L."/>
            <person name="Alikhan N.F."/>
            <person name="Baker D."/>
            <person name="Gharbi K."/>
            <person name="Hall N."/>
            <person name="Watson M."/>
            <person name="Adriaenssens E.M."/>
            <person name="Foster-Nyarko E."/>
            <person name="Jarju S."/>
            <person name="Secka A."/>
            <person name="Antonio M."/>
            <person name="Oren A."/>
            <person name="Chaudhuri R.R."/>
            <person name="La Ragione R."/>
            <person name="Hildebrand F."/>
            <person name="Pallen M.J."/>
        </authorList>
    </citation>
    <scope>NUCLEOTIDE SEQUENCE</scope>
    <source>
        <strain evidence="6">B3-4054</strain>
    </source>
</reference>
<evidence type="ECO:0000313" key="6">
    <source>
        <dbReference type="EMBL" id="MBO8450667.1"/>
    </source>
</evidence>
<dbReference type="FunFam" id="3.40.50.300:FF:000006">
    <property type="entry name" value="DNA-binding transcriptional regulator NtrC"/>
    <property type="match status" value="1"/>
</dbReference>
<dbReference type="Proteomes" id="UP000823616">
    <property type="component" value="Unassembled WGS sequence"/>
</dbReference>
<accession>A0A9D9EP12</accession>
<dbReference type="Pfam" id="PF00158">
    <property type="entry name" value="Sigma54_activat"/>
    <property type="match status" value="1"/>
</dbReference>
<feature type="domain" description="Sigma-54 factor interaction" evidence="5">
    <location>
        <begin position="143"/>
        <end position="364"/>
    </location>
</feature>
<dbReference type="SUPFAM" id="SSF52172">
    <property type="entry name" value="CheY-like"/>
    <property type="match status" value="1"/>
</dbReference>
<dbReference type="SMART" id="SM00382">
    <property type="entry name" value="AAA"/>
    <property type="match status" value="1"/>
</dbReference>
<comment type="caution">
    <text evidence="6">The sequence shown here is derived from an EMBL/GenBank/DDBJ whole genome shotgun (WGS) entry which is preliminary data.</text>
</comment>
<dbReference type="SUPFAM" id="SSF52540">
    <property type="entry name" value="P-loop containing nucleoside triphosphate hydrolases"/>
    <property type="match status" value="1"/>
</dbReference>
<dbReference type="InterPro" id="IPR002078">
    <property type="entry name" value="Sigma_54_int"/>
</dbReference>
<organism evidence="6 7">
    <name type="scientific">Candidatus Avitreponema avistercoris</name>
    <dbReference type="NCBI Taxonomy" id="2840705"/>
    <lineage>
        <taxon>Bacteria</taxon>
        <taxon>Pseudomonadati</taxon>
        <taxon>Spirochaetota</taxon>
        <taxon>Spirochaetia</taxon>
        <taxon>Spirochaetales</taxon>
        <taxon>Candidatus Avitreponema</taxon>
    </lineage>
</organism>
<protein>
    <submittedName>
        <fullName evidence="6">Sigma-54-dependent Fis family transcriptional regulator</fullName>
    </submittedName>
</protein>
<evidence type="ECO:0000256" key="1">
    <source>
        <dbReference type="ARBA" id="ARBA00022741"/>
    </source>
</evidence>
<dbReference type="Gene3D" id="3.40.50.2300">
    <property type="match status" value="1"/>
</dbReference>
<dbReference type="Pfam" id="PF25601">
    <property type="entry name" value="AAA_lid_14"/>
    <property type="match status" value="1"/>
</dbReference>
<dbReference type="PROSITE" id="PS50045">
    <property type="entry name" value="SIGMA54_INTERACT_4"/>
    <property type="match status" value="1"/>
</dbReference>
<evidence type="ECO:0000259" key="5">
    <source>
        <dbReference type="PROSITE" id="PS50045"/>
    </source>
</evidence>
<dbReference type="GO" id="GO:0005524">
    <property type="term" value="F:ATP binding"/>
    <property type="evidence" value="ECO:0007669"/>
    <property type="project" value="UniProtKB-KW"/>
</dbReference>
<dbReference type="CDD" id="cd00009">
    <property type="entry name" value="AAA"/>
    <property type="match status" value="1"/>
</dbReference>
<sequence>MDEKLKTLYLSARKTDADRFLQETGDFLHIIHAASRRALEKNLKTDSPDVVFLDVDVPNQYFPETMRKIRTLRKNIPVYVLTRETDFFFQLPPNAPPPDAVFPFPPERDVIREKLAAVQKRNQDGSGADAPAAEDFSVPGCYPEGISPAAVKLRRELRQAAETDFNVLLLGETGCGKERAAGAIHFHSARKQHPFRAQNVSTLPESIIDSLLFGTTKGCYTGAGDREGLFEQCAGGTLFLDEIGEMDVCLQPKLLRVLEEREVYRLGAKTPVKTDFRLICATNRDLQESVHCRTFRADLLYRLDILRIEIPPLRERPEDIPAFLSGLLKKTGKTVSLDALDKLSEYDWPGNIRQLQNCVARAACKTQEEEISADAIVF</sequence>
<dbReference type="PANTHER" id="PTHR32071">
    <property type="entry name" value="TRANSCRIPTIONAL REGULATORY PROTEIN"/>
    <property type="match status" value="1"/>
</dbReference>
<dbReference type="InterPro" id="IPR003593">
    <property type="entry name" value="AAA+_ATPase"/>
</dbReference>
<dbReference type="AlphaFoldDB" id="A0A9D9EP12"/>
<evidence type="ECO:0000256" key="2">
    <source>
        <dbReference type="ARBA" id="ARBA00022840"/>
    </source>
</evidence>
<keyword evidence="2" id="KW-0067">ATP-binding</keyword>
<keyword evidence="1" id="KW-0547">Nucleotide-binding</keyword>
<dbReference type="InterPro" id="IPR027417">
    <property type="entry name" value="P-loop_NTPase"/>
</dbReference>
<keyword evidence="3" id="KW-0805">Transcription regulation</keyword>
<dbReference type="EMBL" id="JADIMS010000112">
    <property type="protein sequence ID" value="MBO8450667.1"/>
    <property type="molecule type" value="Genomic_DNA"/>
</dbReference>
<dbReference type="InterPro" id="IPR011006">
    <property type="entry name" value="CheY-like_superfamily"/>
</dbReference>
<dbReference type="Gene3D" id="3.40.50.300">
    <property type="entry name" value="P-loop containing nucleotide triphosphate hydrolases"/>
    <property type="match status" value="1"/>
</dbReference>
<name>A0A9D9EP12_9SPIR</name>
<proteinExistence type="predicted"/>
<reference evidence="6" key="1">
    <citation type="submission" date="2020-10" db="EMBL/GenBank/DDBJ databases">
        <authorList>
            <person name="Gilroy R."/>
        </authorList>
    </citation>
    <scope>NUCLEOTIDE SEQUENCE</scope>
    <source>
        <strain evidence="6">B3-4054</strain>
    </source>
</reference>